<comment type="caution">
    <text evidence="2">The sequence shown here is derived from an EMBL/GenBank/DDBJ whole genome shotgun (WGS) entry which is preliminary data.</text>
</comment>
<keyword evidence="1" id="KW-0812">Transmembrane</keyword>
<organism evidence="2 3">
    <name type="scientific">Ezakiella coagulans</name>
    <dbReference type="NCBI Taxonomy" id="46507"/>
    <lineage>
        <taxon>Bacteria</taxon>
        <taxon>Bacillati</taxon>
        <taxon>Bacillota</taxon>
        <taxon>Tissierellia</taxon>
        <taxon>Ezakiella</taxon>
    </lineage>
</organism>
<dbReference type="Proteomes" id="UP000245793">
    <property type="component" value="Unassembled WGS sequence"/>
</dbReference>
<sequence>MKKVIDYFFETLTVTLTFYVVTCFSISFQSVLKVFVRVLNVALIANFYENLKCKYSKKAAALIVAISIVILIFMVYFIGYFKVDGTISKLR</sequence>
<proteinExistence type="predicted"/>
<protein>
    <submittedName>
        <fullName evidence="2">Uncharacterized protein</fullName>
    </submittedName>
</protein>
<evidence type="ECO:0000313" key="2">
    <source>
        <dbReference type="EMBL" id="PVY94934.1"/>
    </source>
</evidence>
<gene>
    <name evidence="2" type="ORF">C7381_103173</name>
</gene>
<reference evidence="2 3" key="1">
    <citation type="submission" date="2018-04" db="EMBL/GenBank/DDBJ databases">
        <title>Genomic Encyclopedia of Type Strains, Phase IV (KMG-IV): sequencing the most valuable type-strain genomes for metagenomic binning, comparative biology and taxonomic classification.</title>
        <authorList>
            <person name="Goeker M."/>
        </authorList>
    </citation>
    <scope>NUCLEOTIDE SEQUENCE [LARGE SCALE GENOMIC DNA]</scope>
    <source>
        <strain evidence="2 3">DSM 20705</strain>
    </source>
</reference>
<evidence type="ECO:0000256" key="1">
    <source>
        <dbReference type="SAM" id="Phobius"/>
    </source>
</evidence>
<feature type="transmembrane region" description="Helical" evidence="1">
    <location>
        <begin position="7"/>
        <end position="28"/>
    </location>
</feature>
<keyword evidence="1" id="KW-0472">Membrane</keyword>
<dbReference type="AlphaFoldDB" id="A0A2U1E4Q3"/>
<evidence type="ECO:0000313" key="3">
    <source>
        <dbReference type="Proteomes" id="UP000245793"/>
    </source>
</evidence>
<name>A0A2U1E4Q3_9FIRM</name>
<keyword evidence="1" id="KW-1133">Transmembrane helix</keyword>
<dbReference type="RefSeq" id="WP_116479932.1">
    <property type="nucleotide sequence ID" value="NZ_QEKV01000003.1"/>
</dbReference>
<accession>A0A2U1E4Q3</accession>
<dbReference type="EMBL" id="QEKV01000003">
    <property type="protein sequence ID" value="PVY94934.1"/>
    <property type="molecule type" value="Genomic_DNA"/>
</dbReference>
<keyword evidence="3" id="KW-1185">Reference proteome</keyword>
<feature type="transmembrane region" description="Helical" evidence="1">
    <location>
        <begin position="60"/>
        <end position="81"/>
    </location>
</feature>